<evidence type="ECO:0000313" key="2">
    <source>
        <dbReference type="Proteomes" id="UP001432322"/>
    </source>
</evidence>
<name>A0AAV5VDN9_9BILA</name>
<feature type="non-terminal residue" evidence="1">
    <location>
        <position position="1"/>
    </location>
</feature>
<feature type="non-terminal residue" evidence="1">
    <location>
        <position position="100"/>
    </location>
</feature>
<comment type="caution">
    <text evidence="1">The sequence shown here is derived from an EMBL/GenBank/DDBJ whole genome shotgun (WGS) entry which is preliminary data.</text>
</comment>
<keyword evidence="2" id="KW-1185">Reference proteome</keyword>
<dbReference type="AlphaFoldDB" id="A0AAV5VDN9"/>
<sequence length="100" mass="10833">SQLIVDSCKLVEEVYKLEVLNKRLDLLQAACLNAQSSEKSCWNGSACSCNDCSSLVDCCIASQQCTARVLRSNLGVSYQRALATINGAVTKCRLDTQKAL</sequence>
<reference evidence="1" key="1">
    <citation type="submission" date="2023-10" db="EMBL/GenBank/DDBJ databases">
        <title>Genome assembly of Pristionchus species.</title>
        <authorList>
            <person name="Yoshida K."/>
            <person name="Sommer R.J."/>
        </authorList>
    </citation>
    <scope>NUCLEOTIDE SEQUENCE</scope>
    <source>
        <strain evidence="1">RS5133</strain>
    </source>
</reference>
<proteinExistence type="predicted"/>
<dbReference type="EMBL" id="BTSY01000002">
    <property type="protein sequence ID" value="GMT16851.1"/>
    <property type="molecule type" value="Genomic_DNA"/>
</dbReference>
<evidence type="ECO:0000313" key="1">
    <source>
        <dbReference type="EMBL" id="GMT16851.1"/>
    </source>
</evidence>
<dbReference type="Proteomes" id="UP001432322">
    <property type="component" value="Unassembled WGS sequence"/>
</dbReference>
<accession>A0AAV5VDN9</accession>
<organism evidence="1 2">
    <name type="scientific">Pristionchus fissidentatus</name>
    <dbReference type="NCBI Taxonomy" id="1538716"/>
    <lineage>
        <taxon>Eukaryota</taxon>
        <taxon>Metazoa</taxon>
        <taxon>Ecdysozoa</taxon>
        <taxon>Nematoda</taxon>
        <taxon>Chromadorea</taxon>
        <taxon>Rhabditida</taxon>
        <taxon>Rhabditina</taxon>
        <taxon>Diplogasteromorpha</taxon>
        <taxon>Diplogasteroidea</taxon>
        <taxon>Neodiplogasteridae</taxon>
        <taxon>Pristionchus</taxon>
    </lineage>
</organism>
<protein>
    <submittedName>
        <fullName evidence="1">Uncharacterized protein</fullName>
    </submittedName>
</protein>
<gene>
    <name evidence="1" type="ORF">PFISCL1PPCAC_8148</name>
</gene>